<accession>A0A0P7UU50</accession>
<gene>
    <name evidence="2" type="ORF">Z043_107511</name>
</gene>
<comment type="caution">
    <text evidence="2">The sequence shown here is derived from an EMBL/GenBank/DDBJ whole genome shotgun (WGS) entry which is preliminary data.</text>
</comment>
<organism evidence="2 3">
    <name type="scientific">Scleropages formosus</name>
    <name type="common">Asian bonytongue</name>
    <name type="synonym">Osteoglossum formosum</name>
    <dbReference type="NCBI Taxonomy" id="113540"/>
    <lineage>
        <taxon>Eukaryota</taxon>
        <taxon>Metazoa</taxon>
        <taxon>Chordata</taxon>
        <taxon>Craniata</taxon>
        <taxon>Vertebrata</taxon>
        <taxon>Euteleostomi</taxon>
        <taxon>Actinopterygii</taxon>
        <taxon>Neopterygii</taxon>
        <taxon>Teleostei</taxon>
        <taxon>Osteoglossocephala</taxon>
        <taxon>Osteoglossomorpha</taxon>
        <taxon>Osteoglossiformes</taxon>
        <taxon>Osteoglossidae</taxon>
        <taxon>Scleropages</taxon>
    </lineage>
</organism>
<evidence type="ECO:0000313" key="3">
    <source>
        <dbReference type="Proteomes" id="UP000034805"/>
    </source>
</evidence>
<feature type="region of interest" description="Disordered" evidence="1">
    <location>
        <begin position="35"/>
        <end position="79"/>
    </location>
</feature>
<dbReference type="EMBL" id="JARO02002148">
    <property type="protein sequence ID" value="KPP73407.1"/>
    <property type="molecule type" value="Genomic_DNA"/>
</dbReference>
<dbReference type="Proteomes" id="UP000034805">
    <property type="component" value="Unassembled WGS sequence"/>
</dbReference>
<dbReference type="AlphaFoldDB" id="A0A0P7UU50"/>
<evidence type="ECO:0000256" key="1">
    <source>
        <dbReference type="SAM" id="MobiDB-lite"/>
    </source>
</evidence>
<reference evidence="2 3" key="1">
    <citation type="submission" date="2015-08" db="EMBL/GenBank/DDBJ databases">
        <title>The genome of the Asian arowana (Scleropages formosus).</title>
        <authorList>
            <person name="Tan M.H."/>
            <person name="Gan H.M."/>
            <person name="Croft L.J."/>
            <person name="Austin C.M."/>
        </authorList>
    </citation>
    <scope>NUCLEOTIDE SEQUENCE [LARGE SCALE GENOMIC DNA]</scope>
    <source>
        <strain evidence="2">Aro1</strain>
    </source>
</reference>
<protein>
    <submittedName>
        <fullName evidence="2">Uncharacterized protein</fullName>
    </submittedName>
</protein>
<evidence type="ECO:0000313" key="2">
    <source>
        <dbReference type="EMBL" id="KPP73407.1"/>
    </source>
</evidence>
<sequence length="79" mass="9011">MDGVGDRKAFLKNWMQGVYRRELIILALTSARGSVRQRRLPEGRAQEEEEEEERGGKCPRAPSVRSPSFPQQPGRCAQR</sequence>
<proteinExistence type="predicted"/>
<name>A0A0P7UU50_SCLFO</name>